<dbReference type="GO" id="GO:0031640">
    <property type="term" value="P:killing of cells of another organism"/>
    <property type="evidence" value="ECO:0007669"/>
    <property type="project" value="UniProtKB-KW"/>
</dbReference>
<comment type="similarity">
    <text evidence="1">Belongs to the DEFL family.</text>
</comment>
<evidence type="ECO:0000313" key="9">
    <source>
        <dbReference type="Proteomes" id="UP000029121"/>
    </source>
</evidence>
<evidence type="ECO:0000256" key="2">
    <source>
        <dbReference type="ARBA" id="ARBA00022529"/>
    </source>
</evidence>
<dbReference type="EMBL" id="KB870812">
    <property type="protein sequence ID" value="EOA12719.1"/>
    <property type="molecule type" value="Genomic_DNA"/>
</dbReference>
<evidence type="ECO:0000313" key="8">
    <source>
        <dbReference type="EMBL" id="EOA12719.1"/>
    </source>
</evidence>
<keyword evidence="2" id="KW-0929">Antimicrobial</keyword>
<sequence length="103" mass="11451">MDSSKFLVALTLMVMMTISYDLFTGIGINARTVPPTCYEGCNTTFYTRECNKMCVGLAYKSGKCMYPPPLDHSLPPLDDGLPPKRPYFPRCCCDPIILAPPSF</sequence>
<dbReference type="GO" id="GO:0050832">
    <property type="term" value="P:defense response to fungus"/>
    <property type="evidence" value="ECO:0007669"/>
    <property type="project" value="UniProtKB-KW"/>
</dbReference>
<evidence type="ECO:0000256" key="4">
    <source>
        <dbReference type="ARBA" id="ARBA00022821"/>
    </source>
</evidence>
<dbReference type="KEGG" id="crb:17875445"/>
<evidence type="ECO:0000259" key="7">
    <source>
        <dbReference type="Pfam" id="PF24552"/>
    </source>
</evidence>
<dbReference type="Pfam" id="PF24552">
    <property type="entry name" value="Defensin"/>
    <property type="match status" value="1"/>
</dbReference>
<keyword evidence="3" id="KW-0295">Fungicide</keyword>
<evidence type="ECO:0000256" key="1">
    <source>
        <dbReference type="ARBA" id="ARBA00006722"/>
    </source>
</evidence>
<reference evidence="9" key="1">
    <citation type="journal article" date="2013" name="Nat. Genet.">
        <title>The Capsella rubella genome and the genomic consequences of rapid mating system evolution.</title>
        <authorList>
            <person name="Slotte T."/>
            <person name="Hazzouri K.M."/>
            <person name="Agren J.A."/>
            <person name="Koenig D."/>
            <person name="Maumus F."/>
            <person name="Guo Y.L."/>
            <person name="Steige K."/>
            <person name="Platts A.E."/>
            <person name="Escobar J.S."/>
            <person name="Newman L.K."/>
            <person name="Wang W."/>
            <person name="Mandakova T."/>
            <person name="Vello E."/>
            <person name="Smith L.M."/>
            <person name="Henz S.R."/>
            <person name="Steffen J."/>
            <person name="Takuno S."/>
            <person name="Brandvain Y."/>
            <person name="Coop G."/>
            <person name="Andolfatto P."/>
            <person name="Hu T.T."/>
            <person name="Blanchette M."/>
            <person name="Clark R.M."/>
            <person name="Quesneville H."/>
            <person name="Nordborg M."/>
            <person name="Gaut B.S."/>
            <person name="Lysak M.A."/>
            <person name="Jenkins J."/>
            <person name="Grimwood J."/>
            <person name="Chapman J."/>
            <person name="Prochnik S."/>
            <person name="Shu S."/>
            <person name="Rokhsar D."/>
            <person name="Schmutz J."/>
            <person name="Weigel D."/>
            <person name="Wright S.I."/>
        </authorList>
    </citation>
    <scope>NUCLEOTIDE SEQUENCE [LARGE SCALE GENOMIC DNA]</scope>
    <source>
        <strain evidence="9">cv. Monte Gargano</strain>
    </source>
</reference>
<name>R0G862_9BRAS</name>
<protein>
    <recommendedName>
        <fullName evidence="7">Defensin-like domain-containing protein</fullName>
    </recommendedName>
</protein>
<keyword evidence="5" id="KW-1015">Disulfide bond</keyword>
<evidence type="ECO:0000256" key="3">
    <source>
        <dbReference type="ARBA" id="ARBA00022577"/>
    </source>
</evidence>
<accession>R0G862</accession>
<keyword evidence="6" id="KW-0812">Transmembrane</keyword>
<dbReference type="OrthoDB" id="1020717at2759"/>
<keyword evidence="6" id="KW-1133">Transmembrane helix</keyword>
<dbReference type="Proteomes" id="UP000029121">
    <property type="component" value="Unassembled WGS sequence"/>
</dbReference>
<proteinExistence type="inferred from homology"/>
<organism evidence="8 9">
    <name type="scientific">Capsella rubella</name>
    <dbReference type="NCBI Taxonomy" id="81985"/>
    <lineage>
        <taxon>Eukaryota</taxon>
        <taxon>Viridiplantae</taxon>
        <taxon>Streptophyta</taxon>
        <taxon>Embryophyta</taxon>
        <taxon>Tracheophyta</taxon>
        <taxon>Spermatophyta</taxon>
        <taxon>Magnoliopsida</taxon>
        <taxon>eudicotyledons</taxon>
        <taxon>Gunneridae</taxon>
        <taxon>Pentapetalae</taxon>
        <taxon>rosids</taxon>
        <taxon>malvids</taxon>
        <taxon>Brassicales</taxon>
        <taxon>Brassicaceae</taxon>
        <taxon>Camelineae</taxon>
        <taxon>Capsella</taxon>
    </lineage>
</organism>
<feature type="domain" description="Defensin-like" evidence="7">
    <location>
        <begin position="34"/>
        <end position="94"/>
    </location>
</feature>
<evidence type="ECO:0000256" key="5">
    <source>
        <dbReference type="ARBA" id="ARBA00023157"/>
    </source>
</evidence>
<gene>
    <name evidence="8" type="ORF">CARUB_v10028099mg</name>
</gene>
<dbReference type="InterPro" id="IPR056373">
    <property type="entry name" value="Defensin-like_dom"/>
</dbReference>
<dbReference type="AlphaFoldDB" id="R0G862"/>
<keyword evidence="6" id="KW-0472">Membrane</keyword>
<keyword evidence="9" id="KW-1185">Reference proteome</keyword>
<keyword evidence="4" id="KW-0611">Plant defense</keyword>
<feature type="transmembrane region" description="Helical" evidence="6">
    <location>
        <begin position="6"/>
        <end position="23"/>
    </location>
</feature>
<evidence type="ECO:0000256" key="6">
    <source>
        <dbReference type="SAM" id="Phobius"/>
    </source>
</evidence>